<dbReference type="InterPro" id="IPR048260">
    <property type="entry name" value="Cytochrome_b_C_euk/bac"/>
</dbReference>
<evidence type="ECO:0000256" key="8">
    <source>
        <dbReference type="ARBA" id="ARBA00022692"/>
    </source>
</evidence>
<evidence type="ECO:0000256" key="14">
    <source>
        <dbReference type="PIRSR" id="PIRSR038885-1"/>
    </source>
</evidence>
<feature type="binding site" description="axial binding residue" evidence="15">
    <location>
        <position position="211"/>
    </location>
    <ligand>
        <name>heme b</name>
        <dbReference type="ChEBI" id="CHEBI:60344"/>
        <label>b566</label>
    </ligand>
    <ligandPart>
        <name>Fe</name>
        <dbReference type="ChEBI" id="CHEBI:18248"/>
    </ligandPart>
</feature>
<evidence type="ECO:0000256" key="15">
    <source>
        <dbReference type="PIRSR" id="PIRSR038885-2"/>
    </source>
</evidence>
<keyword evidence="21" id="KW-1185">Reference proteome</keyword>
<dbReference type="EMBL" id="LCYG01000088">
    <property type="protein sequence ID" value="KLK90327.1"/>
    <property type="molecule type" value="Genomic_DNA"/>
</dbReference>
<evidence type="ECO:0000256" key="3">
    <source>
        <dbReference type="ARBA" id="ARBA00011649"/>
    </source>
</evidence>
<evidence type="ECO:0000256" key="11">
    <source>
        <dbReference type="ARBA" id="ARBA00022989"/>
    </source>
</evidence>
<dbReference type="PATRIC" id="fig|1225564.3.peg.6894"/>
<dbReference type="CDD" id="cd00290">
    <property type="entry name" value="cytochrome_b_C"/>
    <property type="match status" value="1"/>
</dbReference>
<dbReference type="InterPro" id="IPR005797">
    <property type="entry name" value="Cyt_b/b6_N"/>
</dbReference>
<evidence type="ECO:0000256" key="7">
    <source>
        <dbReference type="ARBA" id="ARBA00022660"/>
    </source>
</evidence>
<evidence type="ECO:0000256" key="10">
    <source>
        <dbReference type="ARBA" id="ARBA00022982"/>
    </source>
</evidence>
<dbReference type="GO" id="GO:0045275">
    <property type="term" value="C:respiratory chain complex III"/>
    <property type="evidence" value="ECO:0007669"/>
    <property type="project" value="InterPro"/>
</dbReference>
<organism evidence="20 21">
    <name type="scientific">Microvirga vignae</name>
    <dbReference type="NCBI Taxonomy" id="1225564"/>
    <lineage>
        <taxon>Bacteria</taxon>
        <taxon>Pseudomonadati</taxon>
        <taxon>Pseudomonadota</taxon>
        <taxon>Alphaproteobacteria</taxon>
        <taxon>Hyphomicrobiales</taxon>
        <taxon>Methylobacteriaceae</taxon>
        <taxon>Microvirga</taxon>
    </lineage>
</organism>
<comment type="cofactor">
    <cofactor evidence="15">
        <name>heme</name>
        <dbReference type="ChEBI" id="CHEBI:30413"/>
    </cofactor>
    <text evidence="15">Binds 2 heme groups non-covalently.</text>
</comment>
<evidence type="ECO:0000256" key="9">
    <source>
        <dbReference type="ARBA" id="ARBA00022723"/>
    </source>
</evidence>
<dbReference type="PIRSF" id="PIRSF038885">
    <property type="entry name" value="COB"/>
    <property type="match status" value="1"/>
</dbReference>
<dbReference type="SUPFAM" id="SSF81342">
    <property type="entry name" value="Transmembrane di-heme cytochromes"/>
    <property type="match status" value="1"/>
</dbReference>
<dbReference type="STRING" id="1225564.AA309_26510"/>
<evidence type="ECO:0000256" key="1">
    <source>
        <dbReference type="ARBA" id="ARBA00002444"/>
    </source>
</evidence>
<evidence type="ECO:0000256" key="5">
    <source>
        <dbReference type="ARBA" id="ARBA00022448"/>
    </source>
</evidence>
<feature type="transmembrane region" description="Helical" evidence="17">
    <location>
        <begin position="126"/>
        <end position="148"/>
    </location>
</feature>
<dbReference type="OrthoDB" id="9804503at2"/>
<feature type="transmembrane region" description="Helical" evidence="17">
    <location>
        <begin position="42"/>
        <end position="69"/>
    </location>
</feature>
<evidence type="ECO:0000256" key="12">
    <source>
        <dbReference type="ARBA" id="ARBA00023004"/>
    </source>
</evidence>
<evidence type="ECO:0000313" key="21">
    <source>
        <dbReference type="Proteomes" id="UP000035489"/>
    </source>
</evidence>
<evidence type="ECO:0000256" key="13">
    <source>
        <dbReference type="ARBA" id="ARBA00023136"/>
    </source>
</evidence>
<dbReference type="AlphaFoldDB" id="A0A0H1RCL5"/>
<dbReference type="InterPro" id="IPR030689">
    <property type="entry name" value="Cytochrome_b"/>
</dbReference>
<keyword evidence="11 17" id="KW-1133">Transmembrane helix</keyword>
<keyword evidence="8 16" id="KW-0812">Transmembrane</keyword>
<evidence type="ECO:0000256" key="17">
    <source>
        <dbReference type="SAM" id="Phobius"/>
    </source>
</evidence>
<proteinExistence type="inferred from homology"/>
<comment type="subunit">
    <text evidence="3 16">The main subunits of complex b-c1 are: cytochrome b, cytochrome c1 and the Rieske protein.</text>
</comment>
<dbReference type="Pfam" id="PF00033">
    <property type="entry name" value="Cytochrome_B"/>
    <property type="match status" value="1"/>
</dbReference>
<evidence type="ECO:0000313" key="20">
    <source>
        <dbReference type="EMBL" id="KLK90327.1"/>
    </source>
</evidence>
<keyword evidence="9 15" id="KW-0479">Metal-binding</keyword>
<feature type="transmembrane region" description="Helical" evidence="17">
    <location>
        <begin position="337"/>
        <end position="356"/>
    </location>
</feature>
<feature type="transmembrane region" description="Helical" evidence="17">
    <location>
        <begin position="247"/>
        <end position="268"/>
    </location>
</feature>
<dbReference type="RefSeq" id="WP_047192020.1">
    <property type="nucleotide sequence ID" value="NZ_LCYG01000088.1"/>
</dbReference>
<feature type="binding site" description="axial binding residue" evidence="15">
    <location>
        <position position="110"/>
    </location>
    <ligand>
        <name>heme b</name>
        <dbReference type="ChEBI" id="CHEBI:60344"/>
        <label>b566</label>
    </ligand>
    <ligandPart>
        <name>Fe</name>
        <dbReference type="ChEBI" id="CHEBI:18248"/>
    </ligandPart>
</feature>
<evidence type="ECO:0000259" key="18">
    <source>
        <dbReference type="PROSITE" id="PS51002"/>
    </source>
</evidence>
<dbReference type="InterPro" id="IPR048259">
    <property type="entry name" value="Cytochrome_b_N_euk/bac"/>
</dbReference>
<reference evidence="20 21" key="1">
    <citation type="submission" date="2015-05" db="EMBL/GenBank/DDBJ databases">
        <title>Draft genome sequence of Microvirga vignae strain BR3299, a novel nitrogen fixing bacteria isolated from Brazil semi-aired region.</title>
        <authorList>
            <person name="Zilli J.E."/>
            <person name="Passos S.R."/>
            <person name="Leite J."/>
            <person name="Baldani J.I."/>
            <person name="Xavier G.R."/>
            <person name="Rumjaneck N.G."/>
            <person name="Simoes-Araujo J.L."/>
        </authorList>
    </citation>
    <scope>NUCLEOTIDE SEQUENCE [LARGE SCALE GENOMIC DNA]</scope>
    <source>
        <strain evidence="20 21">BR3299</strain>
    </source>
</reference>
<dbReference type="GO" id="GO:0016491">
    <property type="term" value="F:oxidoreductase activity"/>
    <property type="evidence" value="ECO:0007669"/>
    <property type="project" value="InterPro"/>
</dbReference>
<keyword evidence="13 17" id="KW-0472">Membrane</keyword>
<dbReference type="PANTHER" id="PTHR19271:SF16">
    <property type="entry name" value="CYTOCHROME B"/>
    <property type="match status" value="1"/>
</dbReference>
<feature type="transmembrane region" description="Helical" evidence="17">
    <location>
        <begin position="368"/>
        <end position="389"/>
    </location>
</feature>
<gene>
    <name evidence="20" type="ORF">AA309_26510</name>
</gene>
<protein>
    <recommendedName>
        <fullName evidence="4 16">Cytochrome b</fullName>
    </recommendedName>
</protein>
<dbReference type="FunFam" id="1.20.810.10:FF:000004">
    <property type="entry name" value="Cytochrome b"/>
    <property type="match status" value="1"/>
</dbReference>
<accession>A0A0H1RCL5</accession>
<sequence length="427" mass="48465">MFKHSDYVPKTRHERWIEARLPIIRFSHETAVSYPVPRNLNYFWTFGGILTFMLAAQIVTGIVLAMHYVPNSDLAFQSIERIMRDVNYGWLIRYLHANGASMFFIAVYVHIFRGLYYGSYKAPREIIWILGITNLLIMMATAFLGYVLPWGQMSFWGATVITNLFSAIPLVGETIVQYLWGGYSVGNATLNRFFSLHYLLPFMLVGTVTLHVWALHHVGQNNPTGVEITDFRKDTVPFTPHATLKDLFSIITFIIFFAYWVFYMPNYLGHADNYIPANPAVTPAHIVPEWYFLPFYAILRAIPDKLGGVIAMVLAIVIVVFLPWIDTSKVRSMSYRPIARPLLRMFIAAFIGLGYLGSMPAEGGYVIAARILTMLYFGYFVALPIVGLFETPLPLPLSIKESVLARHKTPDLLVGRPAMRKQKTASG</sequence>
<keyword evidence="5 16" id="KW-0813">Transport</keyword>
<dbReference type="Gene3D" id="1.20.810.10">
    <property type="entry name" value="Cytochrome Bc1 Complex, Chain C"/>
    <property type="match status" value="1"/>
</dbReference>
<dbReference type="Proteomes" id="UP000035489">
    <property type="component" value="Unassembled WGS sequence"/>
</dbReference>
<feature type="binding site" description="axial binding residue" evidence="15">
    <location>
        <position position="96"/>
    </location>
    <ligand>
        <name>heme b</name>
        <dbReference type="ChEBI" id="CHEBI:60344"/>
        <label>b562</label>
    </ligand>
    <ligandPart>
        <name>Fe</name>
        <dbReference type="ChEBI" id="CHEBI:18248"/>
    </ligandPart>
</feature>
<feature type="transmembrane region" description="Helical" evidence="17">
    <location>
        <begin position="196"/>
        <end position="215"/>
    </location>
</feature>
<evidence type="ECO:0000256" key="6">
    <source>
        <dbReference type="ARBA" id="ARBA00022617"/>
    </source>
</evidence>
<dbReference type="InterPro" id="IPR016174">
    <property type="entry name" value="Di-haem_cyt_TM"/>
</dbReference>
<dbReference type="GO" id="GO:0022904">
    <property type="term" value="P:respiratory electron transport chain"/>
    <property type="evidence" value="ECO:0007669"/>
    <property type="project" value="InterPro"/>
</dbReference>
<dbReference type="CDD" id="cd00284">
    <property type="entry name" value="Cytochrome_b_N"/>
    <property type="match status" value="1"/>
</dbReference>
<evidence type="ECO:0000256" key="2">
    <source>
        <dbReference type="ARBA" id="ARBA00004141"/>
    </source>
</evidence>
<keyword evidence="7 16" id="KW-0679">Respiratory chain</keyword>
<evidence type="ECO:0000256" key="16">
    <source>
        <dbReference type="RuleBase" id="RU003385"/>
    </source>
</evidence>
<keyword evidence="6 15" id="KW-0349">Heme</keyword>
<dbReference type="InterPro" id="IPR027387">
    <property type="entry name" value="Cytb/b6-like_sf"/>
</dbReference>
<comment type="caution">
    <text evidence="20">The sequence shown here is derived from an EMBL/GenBank/DDBJ whole genome shotgun (WGS) entry which is preliminary data.</text>
</comment>
<feature type="binding site" evidence="14">
    <location>
        <position position="216"/>
    </location>
    <ligand>
        <name>a ubiquinone</name>
        <dbReference type="ChEBI" id="CHEBI:16389"/>
    </ligand>
</feature>
<comment type="function">
    <text evidence="1 16">Component of the ubiquinol-cytochrome c reductase complex (complex III or cytochrome b-c1 complex), which is a respiratory chain that generates an electrochemical potential coupled to ATP synthesis.</text>
</comment>
<dbReference type="InterPro" id="IPR036150">
    <property type="entry name" value="Cyt_b/b6_C_sf"/>
</dbReference>
<feature type="transmembrane region" description="Helical" evidence="17">
    <location>
        <begin position="155"/>
        <end position="176"/>
    </location>
</feature>
<dbReference type="InterPro" id="IPR005798">
    <property type="entry name" value="Cyt_b/b6_C"/>
</dbReference>
<feature type="domain" description="Cytochrome b/b6 C-terminal region profile" evidence="19">
    <location>
        <begin position="228"/>
        <end position="397"/>
    </location>
</feature>
<comment type="similarity">
    <text evidence="16">Belongs to the cytochrome b family.</text>
</comment>
<dbReference type="SUPFAM" id="SSF81648">
    <property type="entry name" value="a domain/subunit of cytochrome bc1 complex (Ubiquinol-cytochrome c reductase)"/>
    <property type="match status" value="1"/>
</dbReference>
<comment type="subcellular location">
    <subcellularLocation>
        <location evidence="2">Membrane</location>
        <topology evidence="2">Multi-pass membrane protein</topology>
    </subcellularLocation>
</comment>
<feature type="transmembrane region" description="Helical" evidence="17">
    <location>
        <begin position="90"/>
        <end position="111"/>
    </location>
</feature>
<dbReference type="PROSITE" id="PS51002">
    <property type="entry name" value="CYTB_NTER"/>
    <property type="match status" value="1"/>
</dbReference>
<name>A0A0H1RCL5_9HYPH</name>
<feature type="transmembrane region" description="Helical" evidence="17">
    <location>
        <begin position="306"/>
        <end position="325"/>
    </location>
</feature>
<dbReference type="PANTHER" id="PTHR19271">
    <property type="entry name" value="CYTOCHROME B"/>
    <property type="match status" value="1"/>
</dbReference>
<feature type="domain" description="Cytochrome b/b6 N-terminal region profile" evidence="18">
    <location>
        <begin position="13"/>
        <end position="224"/>
    </location>
</feature>
<feature type="binding site" description="axial binding residue" evidence="15">
    <location>
        <position position="197"/>
    </location>
    <ligand>
        <name>heme b</name>
        <dbReference type="ChEBI" id="CHEBI:60344"/>
        <label>b562</label>
    </ligand>
    <ligandPart>
        <name>Fe</name>
        <dbReference type="ChEBI" id="CHEBI:18248"/>
    </ligandPart>
</feature>
<dbReference type="PROSITE" id="PS51003">
    <property type="entry name" value="CYTB_CTER"/>
    <property type="match status" value="1"/>
</dbReference>
<dbReference type="Pfam" id="PF00032">
    <property type="entry name" value="Cytochrom_B_C"/>
    <property type="match status" value="1"/>
</dbReference>
<dbReference type="GO" id="GO:0046872">
    <property type="term" value="F:metal ion binding"/>
    <property type="evidence" value="ECO:0007669"/>
    <property type="project" value="UniProtKB-KW"/>
</dbReference>
<comment type="cofactor">
    <cofactor evidence="16">
        <name>heme b</name>
        <dbReference type="ChEBI" id="CHEBI:60344"/>
    </cofactor>
    <text evidence="16">Binds 2 heme groups non-covalently.</text>
</comment>
<dbReference type="GO" id="GO:0008121">
    <property type="term" value="F:quinol-cytochrome-c reductase activity"/>
    <property type="evidence" value="ECO:0007669"/>
    <property type="project" value="InterPro"/>
</dbReference>
<keyword evidence="12 15" id="KW-0408">Iron</keyword>
<keyword evidence="10 16" id="KW-0249">Electron transport</keyword>
<evidence type="ECO:0000259" key="19">
    <source>
        <dbReference type="PROSITE" id="PS51003"/>
    </source>
</evidence>
<evidence type="ECO:0000256" key="4">
    <source>
        <dbReference type="ARBA" id="ARBA00013531"/>
    </source>
</evidence>